<gene>
    <name evidence="1" type="primary">LOC107775668</name>
</gene>
<protein>
    <submittedName>
        <fullName evidence="1">Uncharacterized protein isoform X2</fullName>
    </submittedName>
</protein>
<accession>A0A1S3YG51</accession>
<dbReference type="RefSeq" id="XP_016450907.1">
    <property type="nucleotide sequence ID" value="XM_016595421.1"/>
</dbReference>
<evidence type="ECO:0000313" key="1">
    <source>
        <dbReference type="RefSeq" id="XP_016450907.1"/>
    </source>
</evidence>
<organism evidence="1">
    <name type="scientific">Nicotiana tabacum</name>
    <name type="common">Common tobacco</name>
    <dbReference type="NCBI Taxonomy" id="4097"/>
    <lineage>
        <taxon>Eukaryota</taxon>
        <taxon>Viridiplantae</taxon>
        <taxon>Streptophyta</taxon>
        <taxon>Embryophyta</taxon>
        <taxon>Tracheophyta</taxon>
        <taxon>Spermatophyta</taxon>
        <taxon>Magnoliopsida</taxon>
        <taxon>eudicotyledons</taxon>
        <taxon>Gunneridae</taxon>
        <taxon>Pentapetalae</taxon>
        <taxon>asterids</taxon>
        <taxon>lamiids</taxon>
        <taxon>Solanales</taxon>
        <taxon>Solanaceae</taxon>
        <taxon>Nicotianoideae</taxon>
        <taxon>Nicotianeae</taxon>
        <taxon>Nicotiana</taxon>
    </lineage>
</organism>
<sequence>MTYGMHFLPGFLCECASLSKYRRQYKILSIVCLGHNVLFFSKFHGNWTSAVENRFTVCCSLQSSSNRCDQYFRVLPNGLLVNGAPSLPLKQSSFSTICYLIDANMHLGYCFLS</sequence>
<dbReference type="AlphaFoldDB" id="A0A1S3YG51"/>
<reference evidence="1" key="1">
    <citation type="submission" date="2025-08" db="UniProtKB">
        <authorList>
            <consortium name="RefSeq"/>
        </authorList>
    </citation>
    <scope>IDENTIFICATION</scope>
</reference>
<name>A0A1S3YG51_TOBAC</name>
<proteinExistence type="predicted"/>